<protein>
    <recommendedName>
        <fullName evidence="1">CRAL-TRIO domain-containing protein</fullName>
    </recommendedName>
</protein>
<organism evidence="2 3">
    <name type="scientific">Pristionchus mayeri</name>
    <dbReference type="NCBI Taxonomy" id="1317129"/>
    <lineage>
        <taxon>Eukaryota</taxon>
        <taxon>Metazoa</taxon>
        <taxon>Ecdysozoa</taxon>
        <taxon>Nematoda</taxon>
        <taxon>Chromadorea</taxon>
        <taxon>Rhabditida</taxon>
        <taxon>Rhabditina</taxon>
        <taxon>Diplogasteromorpha</taxon>
        <taxon>Diplogasteroidea</taxon>
        <taxon>Neodiplogasteridae</taxon>
        <taxon>Pristionchus</taxon>
    </lineage>
</organism>
<dbReference type="SUPFAM" id="SSF52087">
    <property type="entry name" value="CRAL/TRIO domain"/>
    <property type="match status" value="1"/>
</dbReference>
<dbReference type="Proteomes" id="UP001328107">
    <property type="component" value="Unassembled WGS sequence"/>
</dbReference>
<evidence type="ECO:0000313" key="2">
    <source>
        <dbReference type="EMBL" id="GMR45309.1"/>
    </source>
</evidence>
<evidence type="ECO:0000313" key="3">
    <source>
        <dbReference type="Proteomes" id="UP001328107"/>
    </source>
</evidence>
<dbReference type="InterPro" id="IPR001251">
    <property type="entry name" value="CRAL-TRIO_dom"/>
</dbReference>
<dbReference type="Pfam" id="PF00650">
    <property type="entry name" value="CRAL_TRIO"/>
    <property type="match status" value="1"/>
</dbReference>
<comment type="caution">
    <text evidence="2">The sequence shown here is derived from an EMBL/GenBank/DDBJ whole genome shotgun (WGS) entry which is preliminary data.</text>
</comment>
<proteinExistence type="predicted"/>
<dbReference type="Gene3D" id="3.40.525.10">
    <property type="entry name" value="CRAL-TRIO lipid binding domain"/>
    <property type="match status" value="1"/>
</dbReference>
<keyword evidence="3" id="KW-1185">Reference proteome</keyword>
<dbReference type="PROSITE" id="PS50191">
    <property type="entry name" value="CRAL_TRIO"/>
    <property type="match status" value="1"/>
</dbReference>
<accession>A0AAN5CJ12</accession>
<dbReference type="PANTHER" id="PTHR47159:SF5">
    <property type="entry name" value="CRAL-TRIO DOMAIN-CONTAINING PROTEIN"/>
    <property type="match status" value="1"/>
</dbReference>
<reference evidence="3" key="1">
    <citation type="submission" date="2022-10" db="EMBL/GenBank/DDBJ databases">
        <title>Genome assembly of Pristionchus species.</title>
        <authorList>
            <person name="Yoshida K."/>
            <person name="Sommer R.J."/>
        </authorList>
    </citation>
    <scope>NUCLEOTIDE SEQUENCE [LARGE SCALE GENOMIC DNA]</scope>
    <source>
        <strain evidence="3">RS5460</strain>
    </source>
</reference>
<dbReference type="EMBL" id="BTRK01000004">
    <property type="protein sequence ID" value="GMR45309.1"/>
    <property type="molecule type" value="Genomic_DNA"/>
</dbReference>
<dbReference type="Gene3D" id="2.60.120.680">
    <property type="entry name" value="GOLD domain"/>
    <property type="match status" value="1"/>
</dbReference>
<sequence>MWNYASTSWTTMSSDYARVAELLSLVSADLTPYYDTHFNLLRWIQAYPGESMEKIAQRLRHHLRFRACTWDIDSIHARERDHPIHKYWPITFAGMSGRNCLVLYEQSGLVDYEGIHEHFSVPEIVKAKIFDAEEVLHKVMEIEKETGEQATSMLVIDAEGVQYSKKLVELMLGPMNSRSEFMLTHYVELVDKVVVVNFPSWAHPLWLLVKPLLPKRSREKVHIFSSSNWREEISSVMDQSSCTVQWDKMRLDRPPRVPRLEITEPLDTLDKVHVKAGRVHWMDFCLEKGDELEFHLTGDSSFGVSIILAENKDDEDVSTMCTIYPLFNWIHGPFKVPLADKIVAPVSGTYKLWLSNSRAWWSSVGIRYNVKVTKNELDEY</sequence>
<dbReference type="InterPro" id="IPR053302">
    <property type="entry name" value="CRAL-TRIO_domain"/>
</dbReference>
<name>A0AAN5CJ12_9BILA</name>
<dbReference type="Pfam" id="PF25883">
    <property type="entry name" value="F28H7_8_C"/>
    <property type="match status" value="1"/>
</dbReference>
<dbReference type="SMART" id="SM00516">
    <property type="entry name" value="SEC14"/>
    <property type="match status" value="1"/>
</dbReference>
<dbReference type="InterPro" id="IPR058960">
    <property type="entry name" value="Ctg-1-like_C"/>
</dbReference>
<dbReference type="InterPro" id="IPR036865">
    <property type="entry name" value="CRAL-TRIO_dom_sf"/>
</dbReference>
<evidence type="ECO:0000259" key="1">
    <source>
        <dbReference type="PROSITE" id="PS50191"/>
    </source>
</evidence>
<dbReference type="PANTHER" id="PTHR47159">
    <property type="entry name" value="PROTEIN CBG07705-RELATED"/>
    <property type="match status" value="1"/>
</dbReference>
<dbReference type="AlphaFoldDB" id="A0AAN5CJ12"/>
<feature type="domain" description="CRAL-TRIO" evidence="1">
    <location>
        <begin position="80"/>
        <end position="254"/>
    </location>
</feature>
<gene>
    <name evidence="2" type="ORF">PMAYCL1PPCAC_15504</name>
</gene>